<dbReference type="InterPro" id="IPR022642">
    <property type="entry name" value="CheR_C"/>
</dbReference>
<evidence type="ECO:0000259" key="6">
    <source>
        <dbReference type="PROSITE" id="PS50123"/>
    </source>
</evidence>
<reference evidence="7 8" key="1">
    <citation type="submission" date="2017-09" db="EMBL/GenBank/DDBJ databases">
        <title>Depth-based differentiation of microbial function through sediment-hosted aquifers and enrichment of novel symbionts in the deep terrestrial subsurface.</title>
        <authorList>
            <person name="Probst A.J."/>
            <person name="Ladd B."/>
            <person name="Jarett J.K."/>
            <person name="Geller-Mcgrath D.E."/>
            <person name="Sieber C.M."/>
            <person name="Emerson J.B."/>
            <person name="Anantharaman K."/>
            <person name="Thomas B.C."/>
            <person name="Malmstrom R."/>
            <person name="Stieglmeier M."/>
            <person name="Klingl A."/>
            <person name="Woyke T."/>
            <person name="Ryan C.M."/>
            <person name="Banfield J.F."/>
        </authorList>
    </citation>
    <scope>NUCLEOTIDE SEQUENCE [LARGE SCALE GENOMIC DNA]</scope>
    <source>
        <strain evidence="7">CG17_big_fil_post_rev_8_21_14_2_50_48_46</strain>
    </source>
</reference>
<dbReference type="PROSITE" id="PS50123">
    <property type="entry name" value="CHER"/>
    <property type="match status" value="1"/>
</dbReference>
<dbReference type="Gene3D" id="1.10.155.10">
    <property type="entry name" value="Chemotaxis receptor methyltransferase CheR, N-terminal domain"/>
    <property type="match status" value="1"/>
</dbReference>
<dbReference type="InterPro" id="IPR029063">
    <property type="entry name" value="SAM-dependent_MTases_sf"/>
</dbReference>
<comment type="caution">
    <text evidence="7">The sequence shown here is derived from an EMBL/GenBank/DDBJ whole genome shotgun (WGS) entry which is preliminary data.</text>
</comment>
<dbReference type="AlphaFoldDB" id="A0A2M7G7B2"/>
<dbReference type="InterPro" id="IPR019734">
    <property type="entry name" value="TPR_rpt"/>
</dbReference>
<keyword evidence="3" id="KW-0489">Methyltransferase</keyword>
<dbReference type="Pfam" id="PF03705">
    <property type="entry name" value="CheR_N"/>
    <property type="match status" value="1"/>
</dbReference>
<dbReference type="Proteomes" id="UP000231019">
    <property type="component" value="Unassembled WGS sequence"/>
</dbReference>
<dbReference type="InterPro" id="IPR036804">
    <property type="entry name" value="CheR_N_sf"/>
</dbReference>
<dbReference type="InterPro" id="IPR000780">
    <property type="entry name" value="CheR_MeTrfase"/>
</dbReference>
<evidence type="ECO:0000256" key="4">
    <source>
        <dbReference type="ARBA" id="ARBA00022679"/>
    </source>
</evidence>
<dbReference type="Gene3D" id="1.25.40.10">
    <property type="entry name" value="Tetratricopeptide repeat domain"/>
    <property type="match status" value="1"/>
</dbReference>
<feature type="domain" description="CheR-type methyltransferase" evidence="6">
    <location>
        <begin position="4"/>
        <end position="261"/>
    </location>
</feature>
<keyword evidence="4" id="KW-0808">Transferase</keyword>
<evidence type="ECO:0000256" key="2">
    <source>
        <dbReference type="ARBA" id="ARBA00012534"/>
    </source>
</evidence>
<dbReference type="Pfam" id="PF12895">
    <property type="entry name" value="ANAPC3"/>
    <property type="match status" value="1"/>
</dbReference>
<organism evidence="7 8">
    <name type="scientific">bacterium (Candidatus Blackallbacteria) CG17_big_fil_post_rev_8_21_14_2_50_48_46</name>
    <dbReference type="NCBI Taxonomy" id="2014261"/>
    <lineage>
        <taxon>Bacteria</taxon>
        <taxon>Candidatus Blackallbacteria</taxon>
    </lineage>
</organism>
<dbReference type="Gene3D" id="3.40.50.150">
    <property type="entry name" value="Vaccinia Virus protein VP39"/>
    <property type="match status" value="1"/>
</dbReference>
<protein>
    <recommendedName>
        <fullName evidence="2">protein-glutamate O-methyltransferase</fullName>
        <ecNumber evidence="2">2.1.1.80</ecNumber>
    </recommendedName>
</protein>
<gene>
    <name evidence="7" type="ORF">COW36_07115</name>
</gene>
<dbReference type="GO" id="GO:0008983">
    <property type="term" value="F:protein-glutamate O-methyltransferase activity"/>
    <property type="evidence" value="ECO:0007669"/>
    <property type="project" value="UniProtKB-EC"/>
</dbReference>
<keyword evidence="5" id="KW-0949">S-adenosyl-L-methionine</keyword>
<proteinExistence type="predicted"/>
<dbReference type="InterPro" id="IPR022641">
    <property type="entry name" value="CheR_N"/>
</dbReference>
<dbReference type="CDD" id="cd02440">
    <property type="entry name" value="AdoMet_MTases"/>
    <property type="match status" value="1"/>
</dbReference>
<dbReference type="InterPro" id="IPR011990">
    <property type="entry name" value="TPR-like_helical_dom_sf"/>
</dbReference>
<evidence type="ECO:0000256" key="3">
    <source>
        <dbReference type="ARBA" id="ARBA00022603"/>
    </source>
</evidence>
<comment type="catalytic activity">
    <reaction evidence="1">
        <text>L-glutamyl-[protein] + S-adenosyl-L-methionine = [protein]-L-glutamate 5-O-methyl ester + S-adenosyl-L-homocysteine</text>
        <dbReference type="Rhea" id="RHEA:24452"/>
        <dbReference type="Rhea" id="RHEA-COMP:10208"/>
        <dbReference type="Rhea" id="RHEA-COMP:10311"/>
        <dbReference type="ChEBI" id="CHEBI:29973"/>
        <dbReference type="ChEBI" id="CHEBI:57856"/>
        <dbReference type="ChEBI" id="CHEBI:59789"/>
        <dbReference type="ChEBI" id="CHEBI:82795"/>
        <dbReference type="EC" id="2.1.1.80"/>
    </reaction>
</comment>
<evidence type="ECO:0000256" key="5">
    <source>
        <dbReference type="ARBA" id="ARBA00022691"/>
    </source>
</evidence>
<accession>A0A2M7G7B2</accession>
<name>A0A2M7G7B2_9BACT</name>
<dbReference type="EC" id="2.1.1.80" evidence="2"/>
<sequence length="484" mass="55273">MKSSVSNQTSSDDPDFKRLKAYVLAQTGLAFYSNKDSELASKFSRRLNETQRLDYGDYLDFLETDAGKDERERLIQELTIGETYFFRYHEQFDALREQILPELIHGSCAARQRLAIWSAGCATGEELYSISILLQRSFPLLQTWDLSLLGTDINRDFLRQAEKAAYRKWSFRNLSEVFLAQYFRQENQEWHLLPSYSKCVHYRVHNLIHDDILSMAPPGGFDVIFCRNVLIYFDQVTYRRLISAFYEALQPGGWLILGPAELSPLSCEPFSPHALSRLSCFKKNRAVRYFKSSSFELNSPPFESDQISTPVSSAFSRQSESLGLPFSVPGLPLFLSETQPPKRSTPTESQTHLKPESLATIRRLADSGQLDEAEALCRQFLVQEPLNISGYYYLALILNAQGQALDALQALKQVLYLDHKHILAHYHQGLLLLQLGQTQVARKAFRNALGLLKLYPEESFLADSDEWTVAQLKAVLLLQQKEIA</sequence>
<dbReference type="SUPFAM" id="SSF48452">
    <property type="entry name" value="TPR-like"/>
    <property type="match status" value="1"/>
</dbReference>
<dbReference type="PRINTS" id="PR00996">
    <property type="entry name" value="CHERMTFRASE"/>
</dbReference>
<dbReference type="PANTHER" id="PTHR24422:SF10">
    <property type="entry name" value="CHEMOTAXIS PROTEIN METHYLTRANSFERASE 2"/>
    <property type="match status" value="1"/>
</dbReference>
<dbReference type="SMART" id="SM00028">
    <property type="entry name" value="TPR"/>
    <property type="match status" value="2"/>
</dbReference>
<dbReference type="SUPFAM" id="SSF53335">
    <property type="entry name" value="S-adenosyl-L-methionine-dependent methyltransferases"/>
    <property type="match status" value="1"/>
</dbReference>
<evidence type="ECO:0000313" key="7">
    <source>
        <dbReference type="EMBL" id="PIW17831.1"/>
    </source>
</evidence>
<dbReference type="GO" id="GO:0032259">
    <property type="term" value="P:methylation"/>
    <property type="evidence" value="ECO:0007669"/>
    <property type="project" value="UniProtKB-KW"/>
</dbReference>
<dbReference type="PANTHER" id="PTHR24422">
    <property type="entry name" value="CHEMOTAXIS PROTEIN METHYLTRANSFERASE"/>
    <property type="match status" value="1"/>
</dbReference>
<evidence type="ECO:0000256" key="1">
    <source>
        <dbReference type="ARBA" id="ARBA00001541"/>
    </source>
</evidence>
<dbReference type="SUPFAM" id="SSF47757">
    <property type="entry name" value="Chemotaxis receptor methyltransferase CheR, N-terminal domain"/>
    <property type="match status" value="1"/>
</dbReference>
<dbReference type="Pfam" id="PF01739">
    <property type="entry name" value="CheR"/>
    <property type="match status" value="1"/>
</dbReference>
<dbReference type="SMART" id="SM00138">
    <property type="entry name" value="MeTrc"/>
    <property type="match status" value="1"/>
</dbReference>
<dbReference type="InterPro" id="IPR050903">
    <property type="entry name" value="Bact_Chemotaxis_MeTrfase"/>
</dbReference>
<evidence type="ECO:0000313" key="8">
    <source>
        <dbReference type="Proteomes" id="UP000231019"/>
    </source>
</evidence>
<dbReference type="EMBL" id="PFFQ01000019">
    <property type="protein sequence ID" value="PIW17831.1"/>
    <property type="molecule type" value="Genomic_DNA"/>
</dbReference>